<evidence type="ECO:0000256" key="1">
    <source>
        <dbReference type="ARBA" id="ARBA00004651"/>
    </source>
</evidence>
<dbReference type="GO" id="GO:0055085">
    <property type="term" value="P:transmembrane transport"/>
    <property type="evidence" value="ECO:0007669"/>
    <property type="project" value="InterPro"/>
</dbReference>
<evidence type="ECO:0000256" key="2">
    <source>
        <dbReference type="ARBA" id="ARBA00022448"/>
    </source>
</evidence>
<feature type="transmembrane region" description="Helical" evidence="7">
    <location>
        <begin position="184"/>
        <end position="203"/>
    </location>
</feature>
<feature type="domain" description="ABC transmembrane type-1" evidence="8">
    <location>
        <begin position="87"/>
        <end position="301"/>
    </location>
</feature>
<name>C9YBM4_CURXX</name>
<feature type="transmembrane region" description="Helical" evidence="7">
    <location>
        <begin position="224"/>
        <end position="243"/>
    </location>
</feature>
<evidence type="ECO:0000256" key="5">
    <source>
        <dbReference type="ARBA" id="ARBA00022989"/>
    </source>
</evidence>
<reference evidence="9" key="1">
    <citation type="journal article" date="2010" name="Nature">
        <title>The dynamic genome of Hydra.</title>
        <authorList>
            <person name="Chapman J.A."/>
            <person name="Kirkness E.F."/>
            <person name="Simakov O."/>
            <person name="Hampson S.E."/>
            <person name="Mitros T."/>
            <person name="Weinmaier T."/>
            <person name="Rattei T."/>
            <person name="Balasubramanian P.G."/>
            <person name="Borman J."/>
            <person name="Busam D."/>
            <person name="Disbennett K."/>
            <person name="Pfannkoch C."/>
            <person name="Sumin N."/>
            <person name="Sutton G."/>
            <person name="Viswanathan L."/>
            <person name="Walenz B."/>
            <person name="Goodstein D.M."/>
            <person name="Hellsten U."/>
            <person name="Kawashima T."/>
            <person name="Prochnik S.E."/>
            <person name="Putnam N.H."/>
            <person name="Shu S."/>
            <person name="Blumberg B."/>
            <person name="Dana C.E."/>
            <person name="Gee L."/>
            <person name="Kibler D.F."/>
            <person name="Law L."/>
            <person name="Lindgens D."/>
            <person name="Martinez D.E."/>
            <person name="Peng J."/>
            <person name="Wigge P.A."/>
            <person name="Bertulat B."/>
            <person name="Guder C."/>
            <person name="Nakamura Y."/>
            <person name="Ozbek S."/>
            <person name="Watanabe H."/>
            <person name="Khalturin K."/>
            <person name="Hemmrich G."/>
            <person name="Franke A."/>
            <person name="Augustin R."/>
            <person name="Fraune S."/>
            <person name="Hayakawa E."/>
            <person name="Hayakawa S."/>
            <person name="Hirose M."/>
            <person name="Hwang J."/>
            <person name="Ikeo K."/>
            <person name="Nishimiya-Fujisawa C."/>
            <person name="Ogura A."/>
            <person name="Takahashi T."/>
            <person name="Steinmetz P.R."/>
            <person name="Zhang X."/>
            <person name="Aufschnaiter R."/>
            <person name="Eder M.K."/>
            <person name="Gorny A.K."/>
            <person name="Salvenmoser W."/>
            <person name="Heimberg A.M."/>
            <person name="Wheeler B.M."/>
            <person name="Peterson K.J."/>
            <person name="Boettger A."/>
            <person name="Tischler P."/>
            <person name="Wolf A."/>
            <person name="Gojobori T."/>
            <person name="Remington K.A."/>
            <person name="Strausberg R.L."/>
            <person name="Venter J."/>
            <person name="Technau U."/>
            <person name="Hobmayer B."/>
            <person name="Bosch T.C."/>
            <person name="Holstein T.W."/>
            <person name="Fujisawa T."/>
            <person name="Bode H.R."/>
            <person name="David C.N."/>
            <person name="Rokhsar D.S."/>
            <person name="Steele R.E."/>
        </authorList>
    </citation>
    <scope>NUCLEOTIDE SEQUENCE</scope>
</reference>
<feature type="transmembrane region" description="Helical" evidence="7">
    <location>
        <begin position="87"/>
        <end position="113"/>
    </location>
</feature>
<dbReference type="GO" id="GO:0005886">
    <property type="term" value="C:plasma membrane"/>
    <property type="evidence" value="ECO:0007669"/>
    <property type="project" value="UniProtKB-SubCell"/>
</dbReference>
<evidence type="ECO:0000256" key="6">
    <source>
        <dbReference type="ARBA" id="ARBA00023136"/>
    </source>
</evidence>
<dbReference type="AlphaFoldDB" id="C9YBM4"/>
<comment type="subcellular location">
    <subcellularLocation>
        <location evidence="1 7">Cell membrane</location>
        <topology evidence="1 7">Multi-pass membrane protein</topology>
    </subcellularLocation>
</comment>
<organism evidence="9">
    <name type="scientific">Curvibacter symbiont subsp. Hydra magnipapillata</name>
    <dbReference type="NCBI Taxonomy" id="667019"/>
    <lineage>
        <taxon>Bacteria</taxon>
        <taxon>Pseudomonadati</taxon>
        <taxon>Pseudomonadota</taxon>
        <taxon>Betaproteobacteria</taxon>
        <taxon>Burkholderiales</taxon>
        <taxon>Comamonadaceae</taxon>
        <taxon>Curvibacter</taxon>
    </lineage>
</organism>
<feature type="transmembrane region" description="Helical" evidence="7">
    <location>
        <begin position="125"/>
        <end position="145"/>
    </location>
</feature>
<dbReference type="InterPro" id="IPR035906">
    <property type="entry name" value="MetI-like_sf"/>
</dbReference>
<keyword evidence="3" id="KW-1003">Cell membrane</keyword>
<evidence type="ECO:0000313" key="9">
    <source>
        <dbReference type="EMBL" id="CBA30057.1"/>
    </source>
</evidence>
<keyword evidence="6 7" id="KW-0472">Membrane</keyword>
<sequence length="308" mass="34230">MKSLEVGAEMNDRWIKYLLVLPGVLAVLLSAVWPLVQVFYLSFRDWRLNRSAESSPLWRLEDGWSEISWLFDNYARAFQDPGFWSSAWTTTIFCLAAVVITLVLALASALLLFPGGRTRGALRTLLILPFAMSPALIGINWRFMFNAEYGFVASLAKATGWNGPVPNWLGTPNGAMAILVSSDVWHWTPYITMMFIGALASVPREAQEAARIDGASELQVFKDVTLPLIWPVISVAAVLKTIFGLKVFDQVYLITNGGPGNTTQTLAHYIYYHGVKYSDMGYASALSYLLVVPLGVLVVIHTRSVFKR</sequence>
<gene>
    <name evidence="9" type="ORF">Csp_A15250</name>
</gene>
<dbReference type="EMBL" id="FN543104">
    <property type="protein sequence ID" value="CBA30057.1"/>
    <property type="molecule type" value="Genomic_DNA"/>
</dbReference>
<dbReference type="Gene3D" id="1.10.3720.10">
    <property type="entry name" value="MetI-like"/>
    <property type="match status" value="1"/>
</dbReference>
<protein>
    <recommendedName>
        <fullName evidence="8">ABC transmembrane type-1 domain-containing protein</fullName>
    </recommendedName>
</protein>
<proteinExistence type="inferred from homology"/>
<keyword evidence="5 7" id="KW-1133">Transmembrane helix</keyword>
<feature type="transmembrane region" description="Helical" evidence="7">
    <location>
        <begin position="280"/>
        <end position="300"/>
    </location>
</feature>
<accession>C9YBM4</accession>
<dbReference type="PANTHER" id="PTHR43227:SF11">
    <property type="entry name" value="BLL4140 PROTEIN"/>
    <property type="match status" value="1"/>
</dbReference>
<dbReference type="PROSITE" id="PS50928">
    <property type="entry name" value="ABC_TM1"/>
    <property type="match status" value="1"/>
</dbReference>
<dbReference type="SUPFAM" id="SSF161098">
    <property type="entry name" value="MetI-like"/>
    <property type="match status" value="1"/>
</dbReference>
<evidence type="ECO:0000256" key="4">
    <source>
        <dbReference type="ARBA" id="ARBA00022692"/>
    </source>
</evidence>
<feature type="transmembrane region" description="Helical" evidence="7">
    <location>
        <begin position="17"/>
        <end position="40"/>
    </location>
</feature>
<keyword evidence="2 7" id="KW-0813">Transport</keyword>
<dbReference type="Pfam" id="PF00528">
    <property type="entry name" value="BPD_transp_1"/>
    <property type="match status" value="1"/>
</dbReference>
<evidence type="ECO:0000256" key="7">
    <source>
        <dbReference type="RuleBase" id="RU363032"/>
    </source>
</evidence>
<evidence type="ECO:0000256" key="3">
    <source>
        <dbReference type="ARBA" id="ARBA00022475"/>
    </source>
</evidence>
<dbReference type="InterPro" id="IPR000515">
    <property type="entry name" value="MetI-like"/>
</dbReference>
<dbReference type="CDD" id="cd06261">
    <property type="entry name" value="TM_PBP2"/>
    <property type="match status" value="1"/>
</dbReference>
<evidence type="ECO:0000259" key="8">
    <source>
        <dbReference type="PROSITE" id="PS50928"/>
    </source>
</evidence>
<comment type="similarity">
    <text evidence="7">Belongs to the binding-protein-dependent transport system permease family.</text>
</comment>
<dbReference type="InterPro" id="IPR050809">
    <property type="entry name" value="UgpAE/MalFG_permease"/>
</dbReference>
<dbReference type="PANTHER" id="PTHR43227">
    <property type="entry name" value="BLL4140 PROTEIN"/>
    <property type="match status" value="1"/>
</dbReference>
<keyword evidence="4 7" id="KW-0812">Transmembrane</keyword>